<dbReference type="EMBL" id="CADIKF010000001">
    <property type="protein sequence ID" value="CAB3746586.1"/>
    <property type="molecule type" value="Genomic_DNA"/>
</dbReference>
<reference evidence="2 3" key="1">
    <citation type="submission" date="2020-04" db="EMBL/GenBank/DDBJ databases">
        <authorList>
            <person name="De Canck E."/>
        </authorList>
    </citation>
    <scope>NUCLEOTIDE SEQUENCE [LARGE SCALE GENOMIC DNA]</scope>
    <source>
        <strain evidence="2 3">LMG 29739</strain>
    </source>
</reference>
<keyword evidence="1" id="KW-1133">Transmembrane helix</keyword>
<feature type="transmembrane region" description="Helical" evidence="1">
    <location>
        <begin position="12"/>
        <end position="30"/>
    </location>
</feature>
<feature type="transmembrane region" description="Helical" evidence="1">
    <location>
        <begin position="100"/>
        <end position="121"/>
    </location>
</feature>
<dbReference type="AlphaFoldDB" id="A0A6J5D1M5"/>
<evidence type="ECO:0000256" key="1">
    <source>
        <dbReference type="SAM" id="Phobius"/>
    </source>
</evidence>
<feature type="transmembrane region" description="Helical" evidence="1">
    <location>
        <begin position="36"/>
        <end position="59"/>
    </location>
</feature>
<sequence length="135" mass="14575">MFLSLNDRHRRGLTALQYATLGAVLCWSLIEMPFELAASASATESAALIFSKLLLVVLIACACSRAALAPFARLIALFGCGASVLAIVPALPGEFRYDRIAFVLSAVECALKAFAIVVLAWRDDGVSLWGRWQRS</sequence>
<name>A0A6J5D1M5_9BURK</name>
<gene>
    <name evidence="2" type="ORF">LMG29739_00221</name>
</gene>
<dbReference type="RefSeq" id="WP_175108885.1">
    <property type="nucleotide sequence ID" value="NZ_CADIKF010000001.1"/>
</dbReference>
<keyword evidence="1" id="KW-0472">Membrane</keyword>
<proteinExistence type="predicted"/>
<protein>
    <submittedName>
        <fullName evidence="2">Uncharacterized protein</fullName>
    </submittedName>
</protein>
<dbReference type="Proteomes" id="UP000494329">
    <property type="component" value="Unassembled WGS sequence"/>
</dbReference>
<evidence type="ECO:0000313" key="3">
    <source>
        <dbReference type="Proteomes" id="UP000494329"/>
    </source>
</evidence>
<organism evidence="2 3">
    <name type="scientific">Paraburkholderia solisilvae</name>
    <dbReference type="NCBI Taxonomy" id="624376"/>
    <lineage>
        <taxon>Bacteria</taxon>
        <taxon>Pseudomonadati</taxon>
        <taxon>Pseudomonadota</taxon>
        <taxon>Betaproteobacteria</taxon>
        <taxon>Burkholderiales</taxon>
        <taxon>Burkholderiaceae</taxon>
        <taxon>Paraburkholderia</taxon>
    </lineage>
</organism>
<evidence type="ECO:0000313" key="2">
    <source>
        <dbReference type="EMBL" id="CAB3746586.1"/>
    </source>
</evidence>
<keyword evidence="1" id="KW-0812">Transmembrane</keyword>
<feature type="transmembrane region" description="Helical" evidence="1">
    <location>
        <begin position="71"/>
        <end position="88"/>
    </location>
</feature>
<accession>A0A6J5D1M5</accession>
<keyword evidence="3" id="KW-1185">Reference proteome</keyword>